<dbReference type="InterPro" id="IPR036063">
    <property type="entry name" value="Smr_dom_sf"/>
</dbReference>
<dbReference type="SMART" id="SM00463">
    <property type="entry name" value="SMR"/>
    <property type="match status" value="1"/>
</dbReference>
<dbReference type="PROSITE" id="PS50828">
    <property type="entry name" value="SMR"/>
    <property type="match status" value="1"/>
</dbReference>
<dbReference type="EMBL" id="AP023410">
    <property type="protein sequence ID" value="BCK75167.1"/>
    <property type="molecule type" value="Genomic_DNA"/>
</dbReference>
<gene>
    <name evidence="3" type="ORF">EMQ_0773</name>
</gene>
<proteinExistence type="predicted"/>
<sequence length="229" mass="25129">MRRKRSVSEEEQALWTSFVRGVKPLTFGGRSSGLPSEPRPPAPDRALPARRNAEGGLQPDQPMRGASVQPDLVAIRQTHIRSAAFMTAGEIAVANHLRGKAAKRKSANTPAQIGARQAGLDTGSWKRLSKGHTPVERKLDLHGMTAQAAFMRLHEFLFAAYSQGIRCVEIVTGLGSGPEGGVLRRELPFWLGRDDLGRMILAVTHTHEANRGAVRILIRKRRQPQSKGR</sequence>
<dbReference type="Pfam" id="PF01713">
    <property type="entry name" value="Smr"/>
    <property type="match status" value="1"/>
</dbReference>
<evidence type="ECO:0000259" key="2">
    <source>
        <dbReference type="PROSITE" id="PS50828"/>
    </source>
</evidence>
<feature type="region of interest" description="Disordered" evidence="1">
    <location>
        <begin position="23"/>
        <end position="66"/>
    </location>
</feature>
<organism evidence="3 4">
    <name type="scientific">Acetobacter aceti NBRC 14818</name>
    <dbReference type="NCBI Taxonomy" id="887700"/>
    <lineage>
        <taxon>Bacteria</taxon>
        <taxon>Pseudomonadati</taxon>
        <taxon>Pseudomonadota</taxon>
        <taxon>Alphaproteobacteria</taxon>
        <taxon>Acetobacterales</taxon>
        <taxon>Acetobacteraceae</taxon>
        <taxon>Acetobacter</taxon>
        <taxon>Acetobacter subgen. Acetobacter</taxon>
    </lineage>
</organism>
<dbReference type="Proteomes" id="UP000516424">
    <property type="component" value="Chromosome"/>
</dbReference>
<name>A0AB33ID05_ACEAC</name>
<reference evidence="3 4" key="1">
    <citation type="journal article" date="2011" name="Microbiology">
        <title>Transcriptome response to different carbon sources in Acetobacter aceti.</title>
        <authorList>
            <person name="Sakurai K."/>
            <person name="Arai H."/>
            <person name="Ishii M."/>
            <person name="Igarashi Y."/>
        </authorList>
    </citation>
    <scope>NUCLEOTIDE SEQUENCE [LARGE SCALE GENOMIC DNA]</scope>
    <source>
        <strain evidence="3 4">NBRC 14818</strain>
    </source>
</reference>
<feature type="region of interest" description="Disordered" evidence="1">
    <location>
        <begin position="102"/>
        <end position="127"/>
    </location>
</feature>
<dbReference type="PANTHER" id="PTHR35562">
    <property type="entry name" value="DNA ENDONUCLEASE SMRA-RELATED"/>
    <property type="match status" value="1"/>
</dbReference>
<accession>A0AB33ID05</accession>
<protein>
    <recommendedName>
        <fullName evidence="2">Smr domain-containing protein</fullName>
    </recommendedName>
</protein>
<dbReference type="PANTHER" id="PTHR35562:SF2">
    <property type="entry name" value="DNA ENDONUCLEASE SMRA-RELATED"/>
    <property type="match status" value="1"/>
</dbReference>
<dbReference type="InterPro" id="IPR002625">
    <property type="entry name" value="Smr_dom"/>
</dbReference>
<feature type="domain" description="Smr" evidence="2">
    <location>
        <begin position="139"/>
        <end position="219"/>
    </location>
</feature>
<dbReference type="Gene3D" id="3.30.1370.110">
    <property type="match status" value="1"/>
</dbReference>
<evidence type="ECO:0000313" key="4">
    <source>
        <dbReference type="Proteomes" id="UP000516424"/>
    </source>
</evidence>
<evidence type="ECO:0000256" key="1">
    <source>
        <dbReference type="SAM" id="MobiDB-lite"/>
    </source>
</evidence>
<dbReference type="AlphaFoldDB" id="A0AB33ID05"/>
<dbReference type="RefSeq" id="WP_026200226.1">
    <property type="nucleotide sequence ID" value="NZ_AP023410.1"/>
</dbReference>
<keyword evidence="4" id="KW-1185">Reference proteome</keyword>
<dbReference type="SUPFAM" id="SSF160443">
    <property type="entry name" value="SMR domain-like"/>
    <property type="match status" value="1"/>
</dbReference>
<evidence type="ECO:0000313" key="3">
    <source>
        <dbReference type="EMBL" id="BCK75167.1"/>
    </source>
</evidence>